<proteinExistence type="inferred from homology"/>
<keyword evidence="1 8" id="KW-0444">Lipid biosynthesis</keyword>
<dbReference type="GO" id="GO:0005737">
    <property type="term" value="C:cytoplasm"/>
    <property type="evidence" value="ECO:0007669"/>
    <property type="project" value="UniProtKB-SubCell"/>
</dbReference>
<protein>
    <recommendedName>
        <fullName evidence="8">Holo-[acyl-carrier-protein] synthase</fullName>
        <shortName evidence="8">Holo-ACP synthase</shortName>
        <ecNumber evidence="8">2.7.8.7</ecNumber>
    </recommendedName>
    <alternativeName>
        <fullName evidence="8">4'-phosphopantetheinyl transferase AcpS</fullName>
    </alternativeName>
</protein>
<dbReference type="NCBIfam" id="TIGR00516">
    <property type="entry name" value="acpS"/>
    <property type="match status" value="1"/>
</dbReference>
<evidence type="ECO:0000256" key="2">
    <source>
        <dbReference type="ARBA" id="ARBA00022679"/>
    </source>
</evidence>
<sequence length="113" mass="12569">MKIGIDIVNIPKIGETIKKWGDKFLNRVFSEEEIMFCRKRKDSVTCFAGRFAAKEAVYKTLGKTISLKSISILSGGRPVVVINGEIARKIILSISHHGEYAIAVAVNYSSFFT</sequence>
<evidence type="ECO:0000256" key="6">
    <source>
        <dbReference type="ARBA" id="ARBA00023098"/>
    </source>
</evidence>
<dbReference type="InterPro" id="IPR004568">
    <property type="entry name" value="Ppantetheine-prot_Trfase_dom"/>
</dbReference>
<reference evidence="10" key="1">
    <citation type="journal article" date="2020" name="mSystems">
        <title>Genome- and Community-Level Interaction Insights into Carbon Utilization and Element Cycling Functions of Hydrothermarchaeota in Hydrothermal Sediment.</title>
        <authorList>
            <person name="Zhou Z."/>
            <person name="Liu Y."/>
            <person name="Xu W."/>
            <person name="Pan J."/>
            <person name="Luo Z.H."/>
            <person name="Li M."/>
        </authorList>
    </citation>
    <scope>NUCLEOTIDE SEQUENCE [LARGE SCALE GENOMIC DNA]</scope>
    <source>
        <strain evidence="10">HyVt-102</strain>
    </source>
</reference>
<evidence type="ECO:0000313" key="10">
    <source>
        <dbReference type="EMBL" id="HDI82822.1"/>
    </source>
</evidence>
<keyword evidence="8" id="KW-0963">Cytoplasm</keyword>
<dbReference type="HAMAP" id="MF_00101">
    <property type="entry name" value="AcpS"/>
    <property type="match status" value="1"/>
</dbReference>
<keyword evidence="2 8" id="KW-0808">Transferase</keyword>
<feature type="domain" description="4'-phosphopantetheinyl transferase" evidence="9">
    <location>
        <begin position="3"/>
        <end position="105"/>
    </location>
</feature>
<keyword evidence="4 8" id="KW-0276">Fatty acid metabolism</keyword>
<evidence type="ECO:0000256" key="4">
    <source>
        <dbReference type="ARBA" id="ARBA00022832"/>
    </source>
</evidence>
<accession>A0A7C0ZEN2</accession>
<comment type="cofactor">
    <cofactor evidence="8">
        <name>Mg(2+)</name>
        <dbReference type="ChEBI" id="CHEBI:18420"/>
    </cofactor>
</comment>
<dbReference type="Pfam" id="PF01648">
    <property type="entry name" value="ACPS"/>
    <property type="match status" value="1"/>
</dbReference>
<name>A0A7C0ZEN2_UNCW3</name>
<comment type="catalytic activity">
    <reaction evidence="8">
        <text>apo-[ACP] + CoA = holo-[ACP] + adenosine 3',5'-bisphosphate + H(+)</text>
        <dbReference type="Rhea" id="RHEA:12068"/>
        <dbReference type="Rhea" id="RHEA-COMP:9685"/>
        <dbReference type="Rhea" id="RHEA-COMP:9690"/>
        <dbReference type="ChEBI" id="CHEBI:15378"/>
        <dbReference type="ChEBI" id="CHEBI:29999"/>
        <dbReference type="ChEBI" id="CHEBI:57287"/>
        <dbReference type="ChEBI" id="CHEBI:58343"/>
        <dbReference type="ChEBI" id="CHEBI:64479"/>
        <dbReference type="EC" id="2.7.8.7"/>
    </reaction>
</comment>
<dbReference type="SUPFAM" id="SSF56214">
    <property type="entry name" value="4'-phosphopantetheinyl transferase"/>
    <property type="match status" value="1"/>
</dbReference>
<feature type="binding site" evidence="8">
    <location>
        <position position="6"/>
    </location>
    <ligand>
        <name>Mg(2+)</name>
        <dbReference type="ChEBI" id="CHEBI:18420"/>
    </ligand>
</feature>
<evidence type="ECO:0000256" key="5">
    <source>
        <dbReference type="ARBA" id="ARBA00022842"/>
    </source>
</evidence>
<comment type="caution">
    <text evidence="10">The sequence shown here is derived from an EMBL/GenBank/DDBJ whole genome shotgun (WGS) entry which is preliminary data.</text>
</comment>
<comment type="similarity">
    <text evidence="8">Belongs to the P-Pant transferase superfamily. AcpS family.</text>
</comment>
<feature type="binding site" evidence="8">
    <location>
        <position position="55"/>
    </location>
    <ligand>
        <name>Mg(2+)</name>
        <dbReference type="ChEBI" id="CHEBI:18420"/>
    </ligand>
</feature>
<dbReference type="InterPro" id="IPR037143">
    <property type="entry name" value="4-PPantetheinyl_Trfase_dom_sf"/>
</dbReference>
<evidence type="ECO:0000256" key="7">
    <source>
        <dbReference type="ARBA" id="ARBA00023160"/>
    </source>
</evidence>
<evidence type="ECO:0000259" key="9">
    <source>
        <dbReference type="Pfam" id="PF01648"/>
    </source>
</evidence>
<keyword evidence="7 8" id="KW-0275">Fatty acid biosynthesis</keyword>
<organism evidence="10">
    <name type="scientific">candidate division WOR-3 bacterium</name>
    <dbReference type="NCBI Taxonomy" id="2052148"/>
    <lineage>
        <taxon>Bacteria</taxon>
        <taxon>Bacteria division WOR-3</taxon>
    </lineage>
</organism>
<dbReference type="InterPro" id="IPR002582">
    <property type="entry name" value="ACPS"/>
</dbReference>
<evidence type="ECO:0000256" key="8">
    <source>
        <dbReference type="HAMAP-Rule" id="MF_00101"/>
    </source>
</evidence>
<dbReference type="EMBL" id="DQWE01000163">
    <property type="protein sequence ID" value="HDI82822.1"/>
    <property type="molecule type" value="Genomic_DNA"/>
</dbReference>
<evidence type="ECO:0000256" key="1">
    <source>
        <dbReference type="ARBA" id="ARBA00022516"/>
    </source>
</evidence>
<dbReference type="NCBIfam" id="TIGR00556">
    <property type="entry name" value="pantethn_trn"/>
    <property type="match status" value="1"/>
</dbReference>
<keyword evidence="3 8" id="KW-0479">Metal-binding</keyword>
<keyword evidence="6 8" id="KW-0443">Lipid metabolism</keyword>
<comment type="subcellular location">
    <subcellularLocation>
        <location evidence="8">Cytoplasm</location>
    </subcellularLocation>
</comment>
<dbReference type="Gene3D" id="3.90.470.20">
    <property type="entry name" value="4'-phosphopantetheinyl transferase domain"/>
    <property type="match status" value="1"/>
</dbReference>
<dbReference type="Proteomes" id="UP000885847">
    <property type="component" value="Unassembled WGS sequence"/>
</dbReference>
<dbReference type="GO" id="GO:0006633">
    <property type="term" value="P:fatty acid biosynthetic process"/>
    <property type="evidence" value="ECO:0007669"/>
    <property type="project" value="UniProtKB-UniRule"/>
</dbReference>
<dbReference type="GO" id="GO:0000287">
    <property type="term" value="F:magnesium ion binding"/>
    <property type="evidence" value="ECO:0007669"/>
    <property type="project" value="UniProtKB-UniRule"/>
</dbReference>
<keyword evidence="5 8" id="KW-0460">Magnesium</keyword>
<dbReference type="AlphaFoldDB" id="A0A7C0ZEN2"/>
<dbReference type="GO" id="GO:0008897">
    <property type="term" value="F:holo-[acyl-carrier-protein] synthase activity"/>
    <property type="evidence" value="ECO:0007669"/>
    <property type="project" value="UniProtKB-UniRule"/>
</dbReference>
<dbReference type="EC" id="2.7.8.7" evidence="8"/>
<comment type="function">
    <text evidence="8">Transfers the 4'-phosphopantetheine moiety from coenzyme A to a Ser of acyl-carrier-protein.</text>
</comment>
<gene>
    <name evidence="8 10" type="primary">acpS</name>
    <name evidence="10" type="ORF">ENF18_03405</name>
</gene>
<dbReference type="InterPro" id="IPR008278">
    <property type="entry name" value="4-PPantetheinyl_Trfase_dom"/>
</dbReference>
<evidence type="ECO:0000256" key="3">
    <source>
        <dbReference type="ARBA" id="ARBA00022723"/>
    </source>
</evidence>